<dbReference type="PANTHER" id="PTHR43708:SF8">
    <property type="entry name" value="OXIDOREDUCTASE"/>
    <property type="match status" value="1"/>
</dbReference>
<dbReference type="SUPFAM" id="SSF55347">
    <property type="entry name" value="Glyceraldehyde-3-phosphate dehydrogenase-like, C-terminal domain"/>
    <property type="match status" value="1"/>
</dbReference>
<reference evidence="3 4" key="1">
    <citation type="submission" date="2016-04" db="EMBL/GenBank/DDBJ databases">
        <title>Complete Genome Sequence of Halotalea alkalilenta IHB B 13600.</title>
        <authorList>
            <person name="Swarnkar M.K."/>
            <person name="Sharma A."/>
            <person name="Kaushal K."/>
            <person name="Soni R."/>
            <person name="Rana S."/>
            <person name="Singh A.K."/>
            <person name="Gulati A."/>
        </authorList>
    </citation>
    <scope>NUCLEOTIDE SEQUENCE [LARGE SCALE GENOMIC DNA]</scope>
    <source>
        <strain evidence="3 4">IHB B 13600</strain>
    </source>
</reference>
<dbReference type="InterPro" id="IPR051317">
    <property type="entry name" value="Gfo/Idh/MocA_oxidoreduct"/>
</dbReference>
<evidence type="ECO:0000313" key="4">
    <source>
        <dbReference type="Proteomes" id="UP000077875"/>
    </source>
</evidence>
<dbReference type="Pfam" id="PF01408">
    <property type="entry name" value="GFO_IDH_MocA"/>
    <property type="match status" value="1"/>
</dbReference>
<evidence type="ECO:0000313" key="3">
    <source>
        <dbReference type="EMBL" id="ANF59567.1"/>
    </source>
</evidence>
<dbReference type="InterPro" id="IPR000683">
    <property type="entry name" value="Gfo/Idh/MocA-like_OxRdtase_N"/>
</dbReference>
<dbReference type="EMBL" id="CP015243">
    <property type="protein sequence ID" value="ANF59567.1"/>
    <property type="molecule type" value="Genomic_DNA"/>
</dbReference>
<sequence>MDDEAQSARSRAPLRGALLGCGFFAENQLHAWRELEGVEIVALCDLDAGRLERFAASFSFSPSACYTEAERLFEEVGLDFVDIAAPTSAHRSLITLACAHRVPVICQKPFATDLHDARMMIEACTRAGVSLTVHENFRWQAAVRETIDALRDGAIGEPFFSRISYRSGFDVFRAQPYLASTKRFIIADLGIHLLDIARALFGEVERLGCQTRRVSADIEGEDVATMMLAHASGVTSIVDCSYATRQSEDPFPQTLIEIDGERGSIRLLAGFRLQIDRLRDGRIERTERLVAPSAPSWSTPPWTPIQQSVVRFQADWLAKLKTDDLPETHGIDNFHTLALVEAAYQAAEERRIVIPQRW</sequence>
<proteinExistence type="predicted"/>
<dbReference type="Proteomes" id="UP000077875">
    <property type="component" value="Chromosome"/>
</dbReference>
<gene>
    <name evidence="3" type="ORF">A5892_08245</name>
</gene>
<dbReference type="Pfam" id="PF22725">
    <property type="entry name" value="GFO_IDH_MocA_C3"/>
    <property type="match status" value="1"/>
</dbReference>
<name>A0A172YK24_9GAMM</name>
<dbReference type="Gene3D" id="3.40.50.720">
    <property type="entry name" value="NAD(P)-binding Rossmann-like Domain"/>
    <property type="match status" value="1"/>
</dbReference>
<evidence type="ECO:0000259" key="2">
    <source>
        <dbReference type="Pfam" id="PF22725"/>
    </source>
</evidence>
<dbReference type="SUPFAM" id="SSF51735">
    <property type="entry name" value="NAD(P)-binding Rossmann-fold domains"/>
    <property type="match status" value="1"/>
</dbReference>
<protein>
    <submittedName>
        <fullName evidence="3">Oxidoreductase</fullName>
    </submittedName>
</protein>
<dbReference type="InterPro" id="IPR036291">
    <property type="entry name" value="NAD(P)-bd_dom_sf"/>
</dbReference>
<feature type="domain" description="Gfo/Idh/MocA-like oxidoreductase N-terminal" evidence="1">
    <location>
        <begin position="15"/>
        <end position="133"/>
    </location>
</feature>
<dbReference type="STRING" id="376489.A5892_08245"/>
<accession>A0A172YK24</accession>
<dbReference type="PANTHER" id="PTHR43708">
    <property type="entry name" value="CONSERVED EXPRESSED OXIDOREDUCTASE (EUROFUNG)"/>
    <property type="match status" value="1"/>
</dbReference>
<evidence type="ECO:0000259" key="1">
    <source>
        <dbReference type="Pfam" id="PF01408"/>
    </source>
</evidence>
<dbReference type="AlphaFoldDB" id="A0A172YK24"/>
<dbReference type="InterPro" id="IPR055170">
    <property type="entry name" value="GFO_IDH_MocA-like_dom"/>
</dbReference>
<dbReference type="Gene3D" id="3.30.360.10">
    <property type="entry name" value="Dihydrodipicolinate Reductase, domain 2"/>
    <property type="match status" value="1"/>
</dbReference>
<dbReference type="GO" id="GO:0000166">
    <property type="term" value="F:nucleotide binding"/>
    <property type="evidence" value="ECO:0007669"/>
    <property type="project" value="InterPro"/>
</dbReference>
<dbReference type="KEGG" id="haa:A5892_08245"/>
<organism evidence="3 4">
    <name type="scientific">Halotalea alkalilenta</name>
    <dbReference type="NCBI Taxonomy" id="376489"/>
    <lineage>
        <taxon>Bacteria</taxon>
        <taxon>Pseudomonadati</taxon>
        <taxon>Pseudomonadota</taxon>
        <taxon>Gammaproteobacteria</taxon>
        <taxon>Oceanospirillales</taxon>
        <taxon>Halomonadaceae</taxon>
        <taxon>Halotalea</taxon>
    </lineage>
</organism>
<keyword evidence="4" id="KW-1185">Reference proteome</keyword>
<feature type="domain" description="GFO/IDH/MocA-like oxidoreductase" evidence="2">
    <location>
        <begin position="147"/>
        <end position="266"/>
    </location>
</feature>